<comment type="similarity">
    <text evidence="2 4">Belongs to the class-III pyridoxal-phosphate-dependent aminotransferase family.</text>
</comment>
<evidence type="ECO:0000313" key="6">
    <source>
        <dbReference type="Proteomes" id="UP000001409"/>
    </source>
</evidence>
<protein>
    <submittedName>
        <fullName evidence="5">Putative aminotransferase</fullName>
    </submittedName>
</protein>
<dbReference type="InterPro" id="IPR049704">
    <property type="entry name" value="Aminotrans_3_PPA_site"/>
</dbReference>
<dbReference type="InterPro" id="IPR015422">
    <property type="entry name" value="PyrdxlP-dep_Trfase_small"/>
</dbReference>
<evidence type="ECO:0000256" key="1">
    <source>
        <dbReference type="ARBA" id="ARBA00001933"/>
    </source>
</evidence>
<evidence type="ECO:0000313" key="5">
    <source>
        <dbReference type="EMBL" id="BAC19146.1"/>
    </source>
</evidence>
<reference evidence="5 6" key="1">
    <citation type="journal article" date="2003" name="Genome Res.">
        <title>Comparative complete genome sequence analysis of the amino acid replacements responsible for the thermostability of Corynebacterium efficiens.</title>
        <authorList>
            <person name="Nishio Y."/>
            <person name="Nakamura Y."/>
            <person name="Kawarabayasi Y."/>
            <person name="Usuda Y."/>
            <person name="Kimura E."/>
            <person name="Sugimoto S."/>
            <person name="Matsui K."/>
            <person name="Yamagishi A."/>
            <person name="Kikuchi H."/>
            <person name="Ikeo K."/>
            <person name="Gojobori T."/>
        </authorList>
    </citation>
    <scope>NUCLEOTIDE SEQUENCE [LARGE SCALE GENOMIC DNA]</scope>
    <source>
        <strain evidence="6">DSM 44549 / YS-314 / AJ 12310 / JCM 11189 / NBRC 100395</strain>
    </source>
</reference>
<dbReference type="PANTHER" id="PTHR43094:SF1">
    <property type="entry name" value="AMINOTRANSFERASE CLASS-III"/>
    <property type="match status" value="1"/>
</dbReference>
<dbReference type="STRING" id="196164.gene:10742769"/>
<dbReference type="InterPro" id="IPR005814">
    <property type="entry name" value="Aminotrans_3"/>
</dbReference>
<dbReference type="Proteomes" id="UP000001409">
    <property type="component" value="Chromosome"/>
</dbReference>
<dbReference type="Pfam" id="PF00202">
    <property type="entry name" value="Aminotran_3"/>
    <property type="match status" value="1"/>
</dbReference>
<dbReference type="EMBL" id="BA000035">
    <property type="protein sequence ID" value="BAC19146.1"/>
    <property type="molecule type" value="Genomic_DNA"/>
</dbReference>
<evidence type="ECO:0000256" key="3">
    <source>
        <dbReference type="ARBA" id="ARBA00022898"/>
    </source>
</evidence>
<dbReference type="GO" id="GO:0008483">
    <property type="term" value="F:transaminase activity"/>
    <property type="evidence" value="ECO:0007669"/>
    <property type="project" value="UniProtKB-KW"/>
</dbReference>
<dbReference type="PANTHER" id="PTHR43094">
    <property type="entry name" value="AMINOTRANSFERASE"/>
    <property type="match status" value="1"/>
</dbReference>
<dbReference type="HOGENOM" id="CLU_016922_4_0_11"/>
<dbReference type="NCBIfam" id="NF004718">
    <property type="entry name" value="PRK06062.1"/>
    <property type="match status" value="1"/>
</dbReference>
<proteinExistence type="inferred from homology"/>
<dbReference type="eggNOG" id="COG0160">
    <property type="taxonomic scope" value="Bacteria"/>
</dbReference>
<dbReference type="PIRSF" id="PIRSF000521">
    <property type="entry name" value="Transaminase_4ab_Lys_Orn"/>
    <property type="match status" value="1"/>
</dbReference>
<dbReference type="SUPFAM" id="SSF53383">
    <property type="entry name" value="PLP-dependent transferases"/>
    <property type="match status" value="1"/>
</dbReference>
<dbReference type="PROSITE" id="PS00600">
    <property type="entry name" value="AA_TRANSFER_CLASS_3"/>
    <property type="match status" value="1"/>
</dbReference>
<keyword evidence="6" id="KW-1185">Reference proteome</keyword>
<evidence type="ECO:0000256" key="4">
    <source>
        <dbReference type="RuleBase" id="RU003560"/>
    </source>
</evidence>
<dbReference type="Gene3D" id="3.40.640.10">
    <property type="entry name" value="Type I PLP-dependent aspartate aminotransferase-like (Major domain)"/>
    <property type="match status" value="1"/>
</dbReference>
<comment type="cofactor">
    <cofactor evidence="1">
        <name>pyridoxal 5'-phosphate</name>
        <dbReference type="ChEBI" id="CHEBI:597326"/>
    </cofactor>
</comment>
<keyword evidence="3 4" id="KW-0663">Pyridoxal phosphate</keyword>
<dbReference type="AlphaFoldDB" id="Q8FN12"/>
<dbReference type="GO" id="GO:0030170">
    <property type="term" value="F:pyridoxal phosphate binding"/>
    <property type="evidence" value="ECO:0007669"/>
    <property type="project" value="InterPro"/>
</dbReference>
<sequence length="469" mass="50167">MIAMSAAPTGYTNFNGDFIEFGSPEALAEEARTTALDRDHVFHSWSAQDKITPKAWATADGAILYDYEGRAFIDMGSQLVSANLGHNHPALVEAIRTQAGRITNLNPAFANDIRSELAGQIIACAQGEFSHVFFTNGGADAIEHAIRMARLHTGRNKILSAYRSYHGATGSAMMLTGEHRRLGNPTTDGDIYHFWAPFLYRSSFFAENEEQECERALTHLAETIAFEGPGMIAAIVIEPVVGSSGIIVPPAGYLAGVRELCDQHGILLIADEVMVGLGRTGKFFAYEHAGADVEPDMITFAKGINAGYAPLGGVVMTRAIRDTFDAQAYSGGLTYSGHPLAVAPALAALKVYEDEKIFERVASLGENLIGPRLAEIGQKYAAVGDVRGIGFFWALEFVSDAQAKTPAGADAMAAGAAALKEHGVWPMVSGHRFHIAPPLITTETQLEQLLEAIDVAAAAVDAEIFALAR</sequence>
<keyword evidence="5" id="KW-0808">Transferase</keyword>
<organism evidence="5 6">
    <name type="scientific">Corynebacterium efficiens (strain DSM 44549 / YS-314 / AJ 12310 / JCM 11189 / NBRC 100395)</name>
    <dbReference type="NCBI Taxonomy" id="196164"/>
    <lineage>
        <taxon>Bacteria</taxon>
        <taxon>Bacillati</taxon>
        <taxon>Actinomycetota</taxon>
        <taxon>Actinomycetes</taxon>
        <taxon>Mycobacteriales</taxon>
        <taxon>Corynebacteriaceae</taxon>
        <taxon>Corynebacterium</taxon>
    </lineage>
</organism>
<dbReference type="KEGG" id="cef:CE2336"/>
<evidence type="ECO:0000256" key="2">
    <source>
        <dbReference type="ARBA" id="ARBA00008954"/>
    </source>
</evidence>
<name>Q8FN12_COREF</name>
<dbReference type="FunFam" id="3.40.640.10:FF:000004">
    <property type="entry name" value="Acetylornithine aminotransferase"/>
    <property type="match status" value="1"/>
</dbReference>
<dbReference type="InterPro" id="IPR015421">
    <property type="entry name" value="PyrdxlP-dep_Trfase_major"/>
</dbReference>
<dbReference type="Gene3D" id="3.90.1150.10">
    <property type="entry name" value="Aspartate Aminotransferase, domain 1"/>
    <property type="match status" value="1"/>
</dbReference>
<accession>Q8FN12</accession>
<keyword evidence="5" id="KW-0032">Aminotransferase</keyword>
<dbReference type="CDD" id="cd00610">
    <property type="entry name" value="OAT_like"/>
    <property type="match status" value="1"/>
</dbReference>
<dbReference type="GO" id="GO:0005829">
    <property type="term" value="C:cytosol"/>
    <property type="evidence" value="ECO:0007669"/>
    <property type="project" value="TreeGrafter"/>
</dbReference>
<dbReference type="InterPro" id="IPR015424">
    <property type="entry name" value="PyrdxlP-dep_Trfase"/>
</dbReference>